<dbReference type="Proteomes" id="UP000078428">
    <property type="component" value="Unassembled WGS sequence"/>
</dbReference>
<evidence type="ECO:0000256" key="1">
    <source>
        <dbReference type="ARBA" id="ARBA00001561"/>
    </source>
</evidence>
<dbReference type="InterPro" id="IPR036366">
    <property type="entry name" value="PGBDSf"/>
</dbReference>
<keyword evidence="5" id="KW-0961">Cell wall biogenesis/degradation</keyword>
<evidence type="ECO:0000256" key="2">
    <source>
        <dbReference type="ARBA" id="ARBA00007553"/>
    </source>
</evidence>
<evidence type="ECO:0000256" key="3">
    <source>
        <dbReference type="ARBA" id="ARBA00011901"/>
    </source>
</evidence>
<gene>
    <name evidence="7" type="ORF">A6A04_12635</name>
</gene>
<evidence type="ECO:0000259" key="6">
    <source>
        <dbReference type="SMART" id="SM00644"/>
    </source>
</evidence>
<evidence type="ECO:0000313" key="8">
    <source>
        <dbReference type="Proteomes" id="UP000078428"/>
    </source>
</evidence>
<organism evidence="7 8">
    <name type="scientific">Paramagnetospirillum marisnigri</name>
    <dbReference type="NCBI Taxonomy" id="1285242"/>
    <lineage>
        <taxon>Bacteria</taxon>
        <taxon>Pseudomonadati</taxon>
        <taxon>Pseudomonadota</taxon>
        <taxon>Alphaproteobacteria</taxon>
        <taxon>Rhodospirillales</taxon>
        <taxon>Magnetospirillaceae</taxon>
        <taxon>Paramagnetospirillum</taxon>
    </lineage>
</organism>
<feature type="domain" description="N-acetylmuramoyl-L-alanine amidase" evidence="6">
    <location>
        <begin position="6"/>
        <end position="144"/>
    </location>
</feature>
<comment type="similarity">
    <text evidence="2">Belongs to the N-acetylmuramoyl-L-alanine amidase 2 family.</text>
</comment>
<dbReference type="SUPFAM" id="SSF55846">
    <property type="entry name" value="N-acetylmuramoyl-L-alanine amidase-like"/>
    <property type="match status" value="1"/>
</dbReference>
<dbReference type="STRING" id="1285242.A6A04_12635"/>
<reference evidence="7 8" key="1">
    <citation type="submission" date="2016-04" db="EMBL/GenBank/DDBJ databases">
        <title>Draft genome sequence of freshwater magnetotactic bacteria Magnetospirillum marisnigri SP-1 and Magnetospirillum moscoviense BB-1.</title>
        <authorList>
            <person name="Koziaeva V."/>
            <person name="Dziuba M.V."/>
            <person name="Ivanov T.M."/>
            <person name="Kuznetsov B."/>
            <person name="Grouzdev D.S."/>
        </authorList>
    </citation>
    <scope>NUCLEOTIDE SEQUENCE [LARGE SCALE GENOMIC DNA]</scope>
    <source>
        <strain evidence="7 8">SP-1</strain>
    </source>
</reference>
<dbReference type="PANTHER" id="PTHR30417">
    <property type="entry name" value="N-ACETYLMURAMOYL-L-ALANINE AMIDASE AMID"/>
    <property type="match status" value="1"/>
</dbReference>
<dbReference type="SUPFAM" id="SSF47090">
    <property type="entry name" value="PGBD-like"/>
    <property type="match status" value="1"/>
</dbReference>
<evidence type="ECO:0000256" key="5">
    <source>
        <dbReference type="ARBA" id="ARBA00023316"/>
    </source>
</evidence>
<dbReference type="CDD" id="cd06583">
    <property type="entry name" value="PGRP"/>
    <property type="match status" value="1"/>
</dbReference>
<dbReference type="InterPro" id="IPR051206">
    <property type="entry name" value="NAMLAA_amidase_2"/>
</dbReference>
<proteinExistence type="inferred from homology"/>
<dbReference type="PANTHER" id="PTHR30417:SF1">
    <property type="entry name" value="N-ACETYLMURAMOYL-L-ALANINE AMIDASE AMID"/>
    <property type="match status" value="1"/>
</dbReference>
<dbReference type="OrthoDB" id="9794842at2"/>
<accession>A0A178MVR4</accession>
<dbReference type="RefSeq" id="WP_068489701.1">
    <property type="nucleotide sequence ID" value="NZ_LWQT01000037.1"/>
</dbReference>
<comment type="caution">
    <text evidence="7">The sequence shown here is derived from an EMBL/GenBank/DDBJ whole genome shotgun (WGS) entry which is preliminary data.</text>
</comment>
<protein>
    <recommendedName>
        <fullName evidence="3">N-acetylmuramoyl-L-alanine amidase</fullName>
        <ecNumber evidence="3">3.5.1.28</ecNumber>
    </recommendedName>
</protein>
<dbReference type="GO" id="GO:0071555">
    <property type="term" value="P:cell wall organization"/>
    <property type="evidence" value="ECO:0007669"/>
    <property type="project" value="UniProtKB-KW"/>
</dbReference>
<dbReference type="GO" id="GO:0009253">
    <property type="term" value="P:peptidoglycan catabolic process"/>
    <property type="evidence" value="ECO:0007669"/>
    <property type="project" value="InterPro"/>
</dbReference>
<dbReference type="GO" id="GO:0019867">
    <property type="term" value="C:outer membrane"/>
    <property type="evidence" value="ECO:0007669"/>
    <property type="project" value="TreeGrafter"/>
</dbReference>
<dbReference type="Gene3D" id="1.10.101.10">
    <property type="entry name" value="PGBD-like superfamily/PGBD"/>
    <property type="match status" value="1"/>
</dbReference>
<dbReference type="InterPro" id="IPR036365">
    <property type="entry name" value="PGBD-like_sf"/>
</dbReference>
<dbReference type="InterPro" id="IPR036505">
    <property type="entry name" value="Amidase/PGRP_sf"/>
</dbReference>
<dbReference type="Pfam" id="PF01510">
    <property type="entry name" value="Amidase_2"/>
    <property type="match status" value="1"/>
</dbReference>
<comment type="catalytic activity">
    <reaction evidence="1">
        <text>Hydrolyzes the link between N-acetylmuramoyl residues and L-amino acid residues in certain cell-wall glycopeptides.</text>
        <dbReference type="EC" id="3.5.1.28"/>
    </reaction>
</comment>
<name>A0A178MVR4_9PROT</name>
<evidence type="ECO:0000313" key="7">
    <source>
        <dbReference type="EMBL" id="OAN54084.1"/>
    </source>
</evidence>
<dbReference type="EMBL" id="LWQT01000037">
    <property type="protein sequence ID" value="OAN54084.1"/>
    <property type="molecule type" value="Genomic_DNA"/>
</dbReference>
<dbReference type="AlphaFoldDB" id="A0A178MVR4"/>
<dbReference type="Gene3D" id="3.40.80.10">
    <property type="entry name" value="Peptidoglycan recognition protein-like"/>
    <property type="match status" value="1"/>
</dbReference>
<keyword evidence="8" id="KW-1185">Reference proteome</keyword>
<evidence type="ECO:0000256" key="4">
    <source>
        <dbReference type="ARBA" id="ARBA00022801"/>
    </source>
</evidence>
<sequence>MTPIPHPSPNFGPRQGSTVDMLVLHYTGMPDGPSALARLCDPKTEVSAHYLIEEDGRVFALVPEDQRAWHAGKSWWRGETDINSRSIGIELVNPGHEFGYRAFPEAQIAALVDLAQAILTRWPIAARNVVGHSDIAPTRKEDPGELFPWKDLAEVHGIGLWPCGEPTELPPDHVLLAGLAHVGYDIHDPKAALTAFQRHFRPWKVDGHTDAESVGRLRALMRILR</sequence>
<keyword evidence="4" id="KW-0378">Hydrolase</keyword>
<dbReference type="GO" id="GO:0008745">
    <property type="term" value="F:N-acetylmuramoyl-L-alanine amidase activity"/>
    <property type="evidence" value="ECO:0007669"/>
    <property type="project" value="UniProtKB-EC"/>
</dbReference>
<dbReference type="InterPro" id="IPR002502">
    <property type="entry name" value="Amidase_domain"/>
</dbReference>
<dbReference type="GO" id="GO:0009254">
    <property type="term" value="P:peptidoglycan turnover"/>
    <property type="evidence" value="ECO:0007669"/>
    <property type="project" value="TreeGrafter"/>
</dbReference>
<dbReference type="EC" id="3.5.1.28" evidence="3"/>
<dbReference type="SMART" id="SM00644">
    <property type="entry name" value="Ami_2"/>
    <property type="match status" value="1"/>
</dbReference>